<evidence type="ECO:0000256" key="4">
    <source>
        <dbReference type="ARBA" id="ARBA00022989"/>
    </source>
</evidence>
<evidence type="ECO:0000259" key="8">
    <source>
        <dbReference type="Pfam" id="PF01490"/>
    </source>
</evidence>
<name>W1NFY3_AMBTC</name>
<dbReference type="EMBL" id="KI397513">
    <property type="protein sequence ID" value="ERM94388.1"/>
    <property type="molecule type" value="Genomic_DNA"/>
</dbReference>
<sequence>MEQCDPESQSLLRQPHQETSTMDGEESYHLLLQEEGTTFSNSCFNMLNALSGVGILSIPYAISEAGWTGMWLLVLVAIICCYTGLLLQKCMDSNMDIQNYPDIADRAFGYKGKVALSVFFYLELYMLAIEFLILEGDNLAKILPNMSFEVAGWRIEGSQGFIIISSLVILPTMWLRSLGLLAYISMGGILASLIMVASVMSVGIFDGVGFHSKGRAFNPSGISTAISLYTFCYCGHAMLPSICSSMKDRTKFSKVLIISFIVSTLNYGAMGVLGYSMFGEEVKSQITLNLPRGKLSSNIAIYTTLINPLTKYALIVAPILVAIEETQPLIKSNVLLNILVRILLLASAVTLALMLPFFVYLMALIGSSMSCIVSLILPCVCYLKIIGTSRTSKVEMAVIYGIIVMSSLVAISGTYNSIHQIAQHA</sequence>
<dbReference type="HOGENOM" id="CLU_009646_1_0_1"/>
<comment type="subcellular location">
    <subcellularLocation>
        <location evidence="1">Membrane</location>
        <topology evidence="1">Multi-pass membrane protein</topology>
    </subcellularLocation>
</comment>
<feature type="transmembrane region" description="Helical" evidence="7">
    <location>
        <begin position="153"/>
        <end position="173"/>
    </location>
</feature>
<dbReference type="OMA" id="FAAKYVF"/>
<evidence type="ECO:0000256" key="3">
    <source>
        <dbReference type="ARBA" id="ARBA00022970"/>
    </source>
</evidence>
<feature type="transmembrane region" description="Helical" evidence="7">
    <location>
        <begin position="299"/>
        <end position="322"/>
    </location>
</feature>
<dbReference type="GO" id="GO:0031090">
    <property type="term" value="C:organelle membrane"/>
    <property type="evidence" value="ECO:0007669"/>
    <property type="project" value="UniProtKB-ARBA"/>
</dbReference>
<feature type="domain" description="Amino acid transporter transmembrane" evidence="8">
    <location>
        <begin position="37"/>
        <end position="418"/>
    </location>
</feature>
<dbReference type="InterPro" id="IPR013057">
    <property type="entry name" value="AA_transpt_TM"/>
</dbReference>
<dbReference type="Proteomes" id="UP000017836">
    <property type="component" value="Unassembled WGS sequence"/>
</dbReference>
<evidence type="ECO:0000256" key="2">
    <source>
        <dbReference type="ARBA" id="ARBA00022692"/>
    </source>
</evidence>
<keyword evidence="2 7" id="KW-0812">Transmembrane</keyword>
<organism evidence="9 10">
    <name type="scientific">Amborella trichopoda</name>
    <dbReference type="NCBI Taxonomy" id="13333"/>
    <lineage>
        <taxon>Eukaryota</taxon>
        <taxon>Viridiplantae</taxon>
        <taxon>Streptophyta</taxon>
        <taxon>Embryophyta</taxon>
        <taxon>Tracheophyta</taxon>
        <taxon>Spermatophyta</taxon>
        <taxon>Magnoliopsida</taxon>
        <taxon>Amborellales</taxon>
        <taxon>Amborellaceae</taxon>
        <taxon>Amborella</taxon>
    </lineage>
</organism>
<feature type="transmembrane region" description="Helical" evidence="7">
    <location>
        <begin position="397"/>
        <end position="418"/>
    </location>
</feature>
<dbReference type="KEGG" id="atr:18422416"/>
<evidence type="ECO:0000256" key="1">
    <source>
        <dbReference type="ARBA" id="ARBA00004141"/>
    </source>
</evidence>
<dbReference type="GO" id="GO:0016020">
    <property type="term" value="C:membrane"/>
    <property type="evidence" value="ECO:0000318"/>
    <property type="project" value="GO_Central"/>
</dbReference>
<evidence type="ECO:0000313" key="9">
    <source>
        <dbReference type="EMBL" id="ERM94388.1"/>
    </source>
</evidence>
<dbReference type="GO" id="GO:0003333">
    <property type="term" value="P:amino acid transmembrane transport"/>
    <property type="evidence" value="ECO:0000318"/>
    <property type="project" value="GO_Central"/>
</dbReference>
<dbReference type="Pfam" id="PF01490">
    <property type="entry name" value="Aa_trans"/>
    <property type="match status" value="1"/>
</dbReference>
<dbReference type="Gramene" id="ERM94388">
    <property type="protein sequence ID" value="ERM94388"/>
    <property type="gene ID" value="AMTR_s00010p00252100"/>
</dbReference>
<keyword evidence="3" id="KW-0813">Transport</keyword>
<feature type="transmembrane region" description="Helical" evidence="7">
    <location>
        <begin position="68"/>
        <end position="87"/>
    </location>
</feature>
<dbReference type="PANTHER" id="PTHR22950:SF698">
    <property type="entry name" value="AMINO ACID TRANSPORTER TRANSMEMBRANE DOMAIN-CONTAINING PROTEIN"/>
    <property type="match status" value="1"/>
</dbReference>
<dbReference type="eggNOG" id="KOG1303">
    <property type="taxonomic scope" value="Eukaryota"/>
</dbReference>
<evidence type="ECO:0000256" key="5">
    <source>
        <dbReference type="ARBA" id="ARBA00023136"/>
    </source>
</evidence>
<proteinExistence type="predicted"/>
<evidence type="ECO:0000256" key="7">
    <source>
        <dbReference type="SAM" id="Phobius"/>
    </source>
</evidence>
<feature type="transmembrane region" description="Helical" evidence="7">
    <location>
        <begin position="255"/>
        <end position="279"/>
    </location>
</feature>
<protein>
    <recommendedName>
        <fullName evidence="8">Amino acid transporter transmembrane domain-containing protein</fullName>
    </recommendedName>
</protein>
<keyword evidence="5 7" id="KW-0472">Membrane</keyword>
<dbReference type="AlphaFoldDB" id="W1NFY3"/>
<feature type="transmembrane region" description="Helical" evidence="7">
    <location>
        <begin position="114"/>
        <end position="133"/>
    </location>
</feature>
<keyword evidence="4 7" id="KW-1133">Transmembrane helix</keyword>
<feature type="transmembrane region" description="Helical" evidence="7">
    <location>
        <begin position="180"/>
        <end position="205"/>
    </location>
</feature>
<gene>
    <name evidence="9" type="ORF">AMTR_s00010p00252100</name>
</gene>
<feature type="transmembrane region" description="Helical" evidence="7">
    <location>
        <begin position="334"/>
        <end position="355"/>
    </location>
</feature>
<evidence type="ECO:0000256" key="6">
    <source>
        <dbReference type="SAM" id="MobiDB-lite"/>
    </source>
</evidence>
<reference evidence="10" key="1">
    <citation type="journal article" date="2013" name="Science">
        <title>The Amborella genome and the evolution of flowering plants.</title>
        <authorList>
            <consortium name="Amborella Genome Project"/>
        </authorList>
    </citation>
    <scope>NUCLEOTIDE SEQUENCE [LARGE SCALE GENOMIC DNA]</scope>
</reference>
<dbReference type="PANTHER" id="PTHR22950">
    <property type="entry name" value="AMINO ACID TRANSPORTER"/>
    <property type="match status" value="1"/>
</dbReference>
<feature type="transmembrane region" description="Helical" evidence="7">
    <location>
        <begin position="361"/>
        <end position="385"/>
    </location>
</feature>
<accession>W1NFY3</accession>
<keyword evidence="3" id="KW-0029">Amino-acid transport</keyword>
<feature type="transmembrane region" description="Helical" evidence="7">
    <location>
        <begin position="225"/>
        <end position="243"/>
    </location>
</feature>
<keyword evidence="10" id="KW-1185">Reference proteome</keyword>
<dbReference type="OrthoDB" id="655540at2759"/>
<feature type="region of interest" description="Disordered" evidence="6">
    <location>
        <begin position="1"/>
        <end position="21"/>
    </location>
</feature>
<evidence type="ECO:0000313" key="10">
    <source>
        <dbReference type="Proteomes" id="UP000017836"/>
    </source>
</evidence>
<dbReference type="GO" id="GO:0015171">
    <property type="term" value="F:amino acid transmembrane transporter activity"/>
    <property type="evidence" value="ECO:0000318"/>
    <property type="project" value="GO_Central"/>
</dbReference>